<feature type="transmembrane region" description="Helical" evidence="1">
    <location>
        <begin position="227"/>
        <end position="243"/>
    </location>
</feature>
<feature type="transmembrane region" description="Helical" evidence="1">
    <location>
        <begin position="387"/>
        <end position="409"/>
    </location>
</feature>
<dbReference type="Gene3D" id="1.20.1250.20">
    <property type="entry name" value="MFS general substrate transporter like domains"/>
    <property type="match status" value="1"/>
</dbReference>
<dbReference type="PANTHER" id="PTHR23530:SF1">
    <property type="entry name" value="PERMEASE, MAJOR FACILITATOR SUPERFAMILY-RELATED"/>
    <property type="match status" value="1"/>
</dbReference>
<keyword evidence="1" id="KW-0472">Membrane</keyword>
<evidence type="ECO:0000313" key="2">
    <source>
        <dbReference type="EMBL" id="MCX2965265.1"/>
    </source>
</evidence>
<feature type="transmembrane region" description="Helical" evidence="1">
    <location>
        <begin position="263"/>
        <end position="287"/>
    </location>
</feature>
<feature type="transmembrane region" description="Helical" evidence="1">
    <location>
        <begin position="136"/>
        <end position="154"/>
    </location>
</feature>
<feature type="transmembrane region" description="Helical" evidence="1">
    <location>
        <begin position="160"/>
        <end position="179"/>
    </location>
</feature>
<dbReference type="Proteomes" id="UP001143347">
    <property type="component" value="Unassembled WGS sequence"/>
</dbReference>
<dbReference type="RefSeq" id="WP_266062349.1">
    <property type="nucleotide sequence ID" value="NZ_JAPKFM010000014.1"/>
</dbReference>
<dbReference type="EMBL" id="JAPKFM010000014">
    <property type="protein sequence ID" value="MCX2965265.1"/>
    <property type="molecule type" value="Genomic_DNA"/>
</dbReference>
<organism evidence="2 3">
    <name type="scientific">Gordonia aquimaris</name>
    <dbReference type="NCBI Taxonomy" id="2984863"/>
    <lineage>
        <taxon>Bacteria</taxon>
        <taxon>Bacillati</taxon>
        <taxon>Actinomycetota</taxon>
        <taxon>Actinomycetes</taxon>
        <taxon>Mycobacteriales</taxon>
        <taxon>Gordoniaceae</taxon>
        <taxon>Gordonia</taxon>
    </lineage>
</organism>
<dbReference type="AlphaFoldDB" id="A0A9X3I5Q6"/>
<dbReference type="PANTHER" id="PTHR23530">
    <property type="entry name" value="TRANSPORT PROTEIN-RELATED"/>
    <property type="match status" value="1"/>
</dbReference>
<keyword evidence="1" id="KW-1133">Transmembrane helix</keyword>
<reference evidence="2" key="1">
    <citation type="submission" date="2022-10" db="EMBL/GenBank/DDBJ databases">
        <title>WGS of marine actinomycetes from Thailand.</title>
        <authorList>
            <person name="Thawai C."/>
        </authorList>
    </citation>
    <scope>NUCLEOTIDE SEQUENCE</scope>
    <source>
        <strain evidence="2">SW21</strain>
    </source>
</reference>
<dbReference type="GO" id="GO:0022857">
    <property type="term" value="F:transmembrane transporter activity"/>
    <property type="evidence" value="ECO:0007669"/>
    <property type="project" value="InterPro"/>
</dbReference>
<dbReference type="InterPro" id="IPR036259">
    <property type="entry name" value="MFS_trans_sf"/>
</dbReference>
<dbReference type="InterPro" id="IPR011701">
    <property type="entry name" value="MFS"/>
</dbReference>
<dbReference type="SUPFAM" id="SSF103473">
    <property type="entry name" value="MFS general substrate transporter"/>
    <property type="match status" value="1"/>
</dbReference>
<feature type="transmembrane region" description="Helical" evidence="1">
    <location>
        <begin position="36"/>
        <end position="60"/>
    </location>
</feature>
<feature type="transmembrane region" description="Helical" evidence="1">
    <location>
        <begin position="323"/>
        <end position="342"/>
    </location>
</feature>
<feature type="transmembrane region" description="Helical" evidence="1">
    <location>
        <begin position="92"/>
        <end position="115"/>
    </location>
</feature>
<accession>A0A9X3I5Q6</accession>
<keyword evidence="1" id="KW-0812">Transmembrane</keyword>
<proteinExistence type="predicted"/>
<evidence type="ECO:0000256" key="1">
    <source>
        <dbReference type="SAM" id="Phobius"/>
    </source>
</evidence>
<feature type="transmembrane region" description="Helical" evidence="1">
    <location>
        <begin position="67"/>
        <end position="86"/>
    </location>
</feature>
<name>A0A9X3I5Q6_9ACTN</name>
<gene>
    <name evidence="2" type="ORF">OSB52_14290</name>
</gene>
<comment type="caution">
    <text evidence="2">The sequence shown here is derived from an EMBL/GenBank/DDBJ whole genome shotgun (WGS) entry which is preliminary data.</text>
</comment>
<dbReference type="Pfam" id="PF07690">
    <property type="entry name" value="MFS_1"/>
    <property type="match status" value="1"/>
</dbReference>
<dbReference type="InterPro" id="IPR053160">
    <property type="entry name" value="MFS_DHA3_Transporter"/>
</dbReference>
<feature type="transmembrane region" description="Helical" evidence="1">
    <location>
        <begin position="299"/>
        <end position="317"/>
    </location>
</feature>
<protein>
    <submittedName>
        <fullName evidence="2">MFS transporter</fullName>
    </submittedName>
</protein>
<evidence type="ECO:0000313" key="3">
    <source>
        <dbReference type="Proteomes" id="UP001143347"/>
    </source>
</evidence>
<sequence length="422" mass="43799">MAASVAALAEDAIPLYPLYAVMFADPDVVGAGLSPASISVLFIIWSACSFLFEIPTGLLADRVSRRPLLVVGPLVTGAGFALWTWWPSFGAFAAGFVLWSAGSALRSGTTQALLYDTLAARGHAVRYAALAGRLRAFGACGVLVGTVSAVPLAAWGGYQAAGAASVAACVVCAVASWALPEERAPVGDVDDLARGDGDGADRETDAEHGVTWTVSVTAIRMLRTDRALGGLFLLVIALTWVSALDEYLPLLADEMWHGGRWGWPPSIGVPVAMIVVAVGDIVGGWAAQRTRIERLTARGTAPWLLLGAAALAVGSWWTYPAGIVLVAGAFAIFGWAFVMAEAMMQRRVRSEVRATTSSVVGVGEEVIAVVAFGAWALGSGWWPPSVLFAVAAVPYAVLGVLLGIGVGATTARASARYPKSTA</sequence>
<keyword evidence="3" id="KW-1185">Reference proteome</keyword>
<feature type="transmembrane region" description="Helical" evidence="1">
    <location>
        <begin position="354"/>
        <end position="375"/>
    </location>
</feature>